<organism evidence="1 2">
    <name type="scientific">Lutibacter oricola</name>
    <dbReference type="NCBI Taxonomy" id="762486"/>
    <lineage>
        <taxon>Bacteria</taxon>
        <taxon>Pseudomonadati</taxon>
        <taxon>Bacteroidota</taxon>
        <taxon>Flavobacteriia</taxon>
        <taxon>Flavobacteriales</taxon>
        <taxon>Flavobacteriaceae</taxon>
        <taxon>Lutibacter</taxon>
    </lineage>
</organism>
<sequence length="720" mass="83383">MKLSTKIILGVFAVLFAISCSTKKDTFINRSFHSVTTKYNVLFNGHEAFRIGLEQLNENYQDNYWERLPIEPLKVEELALPGMKKDEDTSPKEFEKAEEKAVKAVQKHSMLIARQERNSQIDDAYLLLGKSRYYSKRFVPALEAFNYSIKNYRYASLINETRIWQAKTHIRLRNPEQAIENLKYLFKNEELTDEIKEAAHTAMAMAYVKTDSIQRVIEHLTKAVETTNNREQTARNLFILGQLYRENKVIDTSNIAFQKIIDFKKAPYKYKIHAQLEIAKNSIGNSDNIEVIEALQKLAKNRDNKPYLDEIYYQLGELTKTNDVDTSLEYYKKSLLASNNSNFQKELSYEAAGNLFFDKAEFITAGAYYDSILQIAKDVISKRVRRLKRKRNSLNEVINFENIAKSNDSIINIVEMSKEEQKEFFTTYVEKLKKEEEKQQALINSGSSIVSNKSNKNGSGGKWYFYNPQTVGFGQTEFRRVWGNRPLEDNWRLSDKTVLNSITNGNAEKPLSNEEKFDVEYYLKNIPSDIAKIDSIKLDRNNAYYNLGVIYKEQFKEPELAISKLESLLNFKPDANLELPAKYHLFKIYDALKSDKANTLKKDITTNFTSSKYAQIILNPNKVLKNEEDENTPEKYYAEVFYQYKDDKFDDVIKKSTEALVKYEGEPIVPKFELLKAYAIGKKDGLLAFKEALDFVAMNYPNTEEGKKAKEVISTIKTKI</sequence>
<dbReference type="PROSITE" id="PS51257">
    <property type="entry name" value="PROKAR_LIPOPROTEIN"/>
    <property type="match status" value="1"/>
</dbReference>
<dbReference type="AlphaFoldDB" id="A0A1H2RDJ6"/>
<accession>A0A1H2RDJ6</accession>
<dbReference type="SUPFAM" id="SSF81901">
    <property type="entry name" value="HCP-like"/>
    <property type="match status" value="1"/>
</dbReference>
<proteinExistence type="predicted"/>
<reference evidence="1 2" key="1">
    <citation type="submission" date="2016-10" db="EMBL/GenBank/DDBJ databases">
        <authorList>
            <person name="de Groot N.N."/>
        </authorList>
    </citation>
    <scope>NUCLEOTIDE SEQUENCE [LARGE SCALE GENOMIC DNA]</scope>
    <source>
        <strain evidence="1 2">DSM 24956</strain>
    </source>
</reference>
<dbReference type="Gene3D" id="1.25.40.10">
    <property type="entry name" value="Tetratricopeptide repeat domain"/>
    <property type="match status" value="3"/>
</dbReference>
<evidence type="ECO:0000313" key="1">
    <source>
        <dbReference type="EMBL" id="SDW17220.1"/>
    </source>
</evidence>
<dbReference type="InterPro" id="IPR011990">
    <property type="entry name" value="TPR-like_helical_dom_sf"/>
</dbReference>
<keyword evidence="2" id="KW-1185">Reference proteome</keyword>
<dbReference type="STRING" id="762486.SAMN05444411_101206"/>
<evidence type="ECO:0000313" key="2">
    <source>
        <dbReference type="Proteomes" id="UP000199595"/>
    </source>
</evidence>
<dbReference type="OrthoDB" id="1522549at2"/>
<name>A0A1H2RDJ6_9FLAO</name>
<dbReference type="Proteomes" id="UP000199595">
    <property type="component" value="Unassembled WGS sequence"/>
</dbReference>
<protein>
    <submittedName>
        <fullName evidence="1">Protein involved in gliding motility SprE</fullName>
    </submittedName>
</protein>
<dbReference type="EMBL" id="FNNJ01000001">
    <property type="protein sequence ID" value="SDW17220.1"/>
    <property type="molecule type" value="Genomic_DNA"/>
</dbReference>
<dbReference type="RefSeq" id="WP_090118814.1">
    <property type="nucleotide sequence ID" value="NZ_FNNJ01000001.1"/>
</dbReference>
<dbReference type="SUPFAM" id="SSF48452">
    <property type="entry name" value="TPR-like"/>
    <property type="match status" value="1"/>
</dbReference>
<gene>
    <name evidence="1" type="ORF">SAMN05444411_101206</name>
</gene>